<dbReference type="EMBL" id="VTEG01000001">
    <property type="protein sequence ID" value="TYS01542.1"/>
    <property type="molecule type" value="Genomic_DNA"/>
</dbReference>
<dbReference type="SUPFAM" id="SSF55909">
    <property type="entry name" value="Pentein"/>
    <property type="match status" value="1"/>
</dbReference>
<evidence type="ECO:0008006" key="3">
    <source>
        <dbReference type="Google" id="ProtNLM"/>
    </source>
</evidence>
<dbReference type="Pfam" id="PF19420">
    <property type="entry name" value="DDAH_eukar"/>
    <property type="match status" value="1"/>
</dbReference>
<accession>A0A5D4MIR2</accession>
<organism evidence="1 2">
    <name type="scientific">Rossellomorea vietnamensis</name>
    <dbReference type="NCBI Taxonomy" id="218284"/>
    <lineage>
        <taxon>Bacteria</taxon>
        <taxon>Bacillati</taxon>
        <taxon>Bacillota</taxon>
        <taxon>Bacilli</taxon>
        <taxon>Bacillales</taxon>
        <taxon>Bacillaceae</taxon>
        <taxon>Rossellomorea</taxon>
    </lineage>
</organism>
<evidence type="ECO:0000313" key="2">
    <source>
        <dbReference type="Proteomes" id="UP000325182"/>
    </source>
</evidence>
<reference evidence="1 2" key="1">
    <citation type="submission" date="2019-08" db="EMBL/GenBank/DDBJ databases">
        <title>Bacillus genomes from the desert of Cuatro Cienegas, Coahuila.</title>
        <authorList>
            <person name="Olmedo-Alvarez G."/>
        </authorList>
    </citation>
    <scope>NUCLEOTIDE SEQUENCE [LARGE SCALE GENOMIC DNA]</scope>
    <source>
        <strain evidence="1 2">CH128b_4D</strain>
    </source>
</reference>
<protein>
    <recommendedName>
        <fullName evidence="3">N-Dimethylarginine dimethylaminohydrolase</fullName>
    </recommendedName>
</protein>
<sequence>MATTIRKNQTEYCDSEYDRLEKVIVCQPRYMKIDEVINETQKHFLDKNIDIKTALKQHNDFVKALKDNGTEVINMTPDPQLPEQVFTRDIGFTIGDTIYVSEMGSDIRAGEDQVLQKWLEENGHKYKKLDFGSIEGGDVIVDKDKVFVGVSHRTNMGAIDQLREMAEGFTVIPVPFQKKYLHLDCVFNILSPDQALVFTPAFKPKELQMLAEHFNLIEVNDEEQFTMGTNVLSIGNKKVLSLPQNQDVNRALKQHGYEVVEVDFSEIIKSGGSFRCCSMPVLRK</sequence>
<dbReference type="Proteomes" id="UP000325182">
    <property type="component" value="Unassembled WGS sequence"/>
</dbReference>
<dbReference type="GO" id="GO:0019546">
    <property type="term" value="P:L-arginine deiminase pathway"/>
    <property type="evidence" value="ECO:0007669"/>
    <property type="project" value="TreeGrafter"/>
</dbReference>
<dbReference type="PANTHER" id="PTHR47271">
    <property type="entry name" value="ARGININE DEIMINASE"/>
    <property type="match status" value="1"/>
</dbReference>
<proteinExistence type="predicted"/>
<dbReference type="GO" id="GO:0016990">
    <property type="term" value="F:arginine deiminase activity"/>
    <property type="evidence" value="ECO:0007669"/>
    <property type="project" value="TreeGrafter"/>
</dbReference>
<dbReference type="AlphaFoldDB" id="A0A5D4MIR2"/>
<dbReference type="Gene3D" id="3.75.10.10">
    <property type="entry name" value="L-arginine/glycine Amidinotransferase, Chain A"/>
    <property type="match status" value="1"/>
</dbReference>
<evidence type="ECO:0000313" key="1">
    <source>
        <dbReference type="EMBL" id="TYS01542.1"/>
    </source>
</evidence>
<gene>
    <name evidence="1" type="ORF">FZC84_02500</name>
</gene>
<dbReference type="PANTHER" id="PTHR47271:SF2">
    <property type="entry name" value="ARGININE DEIMINASE"/>
    <property type="match status" value="1"/>
</dbReference>
<comment type="caution">
    <text evidence="1">The sequence shown here is derived from an EMBL/GenBank/DDBJ whole genome shotgun (WGS) entry which is preliminary data.</text>
</comment>
<dbReference type="RefSeq" id="WP_148952853.1">
    <property type="nucleotide sequence ID" value="NZ_VTEG01000001.1"/>
</dbReference>
<name>A0A5D4MIR2_9BACI</name>